<dbReference type="RefSeq" id="WP_092863531.1">
    <property type="nucleotide sequence ID" value="NZ_FOQH01000010.1"/>
</dbReference>
<evidence type="ECO:0000256" key="1">
    <source>
        <dbReference type="SAM" id="MobiDB-lite"/>
    </source>
</evidence>
<feature type="compositionally biased region" description="Basic and acidic residues" evidence="1">
    <location>
        <begin position="32"/>
        <end position="54"/>
    </location>
</feature>
<name>A0A1I3LVX5_9RHOB</name>
<organism evidence="2 3">
    <name type="scientific">Albimonas pacifica</name>
    <dbReference type="NCBI Taxonomy" id="1114924"/>
    <lineage>
        <taxon>Bacteria</taxon>
        <taxon>Pseudomonadati</taxon>
        <taxon>Pseudomonadota</taxon>
        <taxon>Alphaproteobacteria</taxon>
        <taxon>Rhodobacterales</taxon>
        <taxon>Paracoccaceae</taxon>
        <taxon>Albimonas</taxon>
    </lineage>
</organism>
<dbReference type="AlphaFoldDB" id="A0A1I3LVX5"/>
<gene>
    <name evidence="2" type="ORF">SAMN05216258_110198</name>
</gene>
<evidence type="ECO:0000313" key="3">
    <source>
        <dbReference type="Proteomes" id="UP000199377"/>
    </source>
</evidence>
<evidence type="ECO:0008006" key="4">
    <source>
        <dbReference type="Google" id="ProtNLM"/>
    </source>
</evidence>
<evidence type="ECO:0000313" key="2">
    <source>
        <dbReference type="EMBL" id="SFI88837.1"/>
    </source>
</evidence>
<dbReference type="InterPro" id="IPR011049">
    <property type="entry name" value="Serralysin-like_metalloprot_C"/>
</dbReference>
<dbReference type="EMBL" id="FOQH01000010">
    <property type="protein sequence ID" value="SFI88837.1"/>
    <property type="molecule type" value="Genomic_DNA"/>
</dbReference>
<proteinExistence type="predicted"/>
<reference evidence="2 3" key="1">
    <citation type="submission" date="2016-10" db="EMBL/GenBank/DDBJ databases">
        <authorList>
            <person name="de Groot N.N."/>
        </authorList>
    </citation>
    <scope>NUCLEOTIDE SEQUENCE [LARGE SCALE GENOMIC DNA]</scope>
    <source>
        <strain evidence="2 3">CGMCC 1.11030</strain>
    </source>
</reference>
<protein>
    <recommendedName>
        <fullName evidence="4">Hemolysin-type calcium-binding repeat-containing protein</fullName>
    </recommendedName>
</protein>
<dbReference type="PRINTS" id="PR00313">
    <property type="entry name" value="CABNDNGRPT"/>
</dbReference>
<keyword evidence="3" id="KW-1185">Reference proteome</keyword>
<dbReference type="Gene3D" id="2.160.20.160">
    <property type="match status" value="1"/>
</dbReference>
<dbReference type="SUPFAM" id="SSF51120">
    <property type="entry name" value="beta-Roll"/>
    <property type="match status" value="1"/>
</dbReference>
<feature type="region of interest" description="Disordered" evidence="1">
    <location>
        <begin position="25"/>
        <end position="54"/>
    </location>
</feature>
<dbReference type="STRING" id="1114924.SAMN05216258_110198"/>
<dbReference type="Proteomes" id="UP000199377">
    <property type="component" value="Unassembled WGS sequence"/>
</dbReference>
<sequence length="467" mass="46480">MTDAASPSRFFAFAGAVAARADLSARAASPSADRDPTGELRRIPAADGRGGSRADAREIARLDRRIVQLNRALSRLMRGSGAAAGIAVAPGRSAALMRLDYAAEVRVGGALARETASYRAWRDLDGAAGHVQTESRSLTIGDQSLSWRFAAASGVRADGAATVSAEDRIAGSDVADVLSSVEIDAISLGRFGERQVPGDLDAGAGDDRVLFDGRLAGLDYGRVDLGEGADVFAGAARSVRDLDGGAGGDAISLRVQLDASVSGGDGGDAIALVAGGRAAVDGGEGGDAISVLAQEAQVDGGAGDDAISAVAGRAAVDAGTGDDAVSVLADRVDRVAGGAGNDALTVEGRRIGAVEGGAGDDAIAVSGGEARRVSGGAGDDLILVAAERATVTFAAGDGHDRLTVARGSTVLVQAEGDHALSRQDDGALLLTLAGGETLRIEGAGEVFFAPPGGLPASIHATAIDARL</sequence>
<accession>A0A1I3LVX5</accession>